<keyword evidence="13" id="KW-1185">Reference proteome</keyword>
<name>A0A667ZVC9_9TELE</name>
<dbReference type="PANTHER" id="PTHR10339:SF25">
    <property type="entry name" value="SECRETED EXOENZYME S"/>
    <property type="match status" value="1"/>
</dbReference>
<evidence type="ECO:0000313" key="12">
    <source>
        <dbReference type="Ensembl" id="ENSMMDP00005042813.1"/>
    </source>
</evidence>
<comment type="subcellular location">
    <subcellularLocation>
        <location evidence="1">Secreted</location>
    </subcellularLocation>
</comment>
<accession>A0A667ZVC9</accession>
<evidence type="ECO:0000256" key="3">
    <source>
        <dbReference type="ARBA" id="ARBA00022525"/>
    </source>
</evidence>
<keyword evidence="6 11" id="KW-0808">Transferase</keyword>
<evidence type="ECO:0000256" key="10">
    <source>
        <dbReference type="ARBA" id="ARBA00047597"/>
    </source>
</evidence>
<evidence type="ECO:0000256" key="6">
    <source>
        <dbReference type="ARBA" id="ARBA00022679"/>
    </source>
</evidence>
<dbReference type="InterPro" id="IPR000768">
    <property type="entry name" value="ART"/>
</dbReference>
<evidence type="ECO:0000256" key="9">
    <source>
        <dbReference type="ARBA" id="ARBA00023026"/>
    </source>
</evidence>
<dbReference type="Pfam" id="PF01129">
    <property type="entry name" value="ART"/>
    <property type="match status" value="1"/>
</dbReference>
<dbReference type="GeneTree" id="ENSGT01030000234601"/>
<dbReference type="AlphaFoldDB" id="A0A667ZVC9"/>
<dbReference type="SUPFAM" id="SSF56399">
    <property type="entry name" value="ADP-ribosylation"/>
    <property type="match status" value="1"/>
</dbReference>
<reference evidence="12" key="2">
    <citation type="submission" date="2025-08" db="UniProtKB">
        <authorList>
            <consortium name="Ensembl"/>
        </authorList>
    </citation>
    <scope>IDENTIFICATION</scope>
</reference>
<keyword evidence="5 11" id="KW-0328">Glycosyltransferase</keyword>
<reference evidence="12" key="3">
    <citation type="submission" date="2025-09" db="UniProtKB">
        <authorList>
            <consortium name="Ensembl"/>
        </authorList>
    </citation>
    <scope>IDENTIFICATION</scope>
</reference>
<dbReference type="GO" id="GO:0016779">
    <property type="term" value="F:nucleotidyltransferase activity"/>
    <property type="evidence" value="ECO:0007669"/>
    <property type="project" value="UniProtKB-KW"/>
</dbReference>
<dbReference type="GO" id="GO:0106274">
    <property type="term" value="F:NAD+-protein-arginine ADP-ribosyltransferase activity"/>
    <property type="evidence" value="ECO:0007669"/>
    <property type="project" value="UniProtKB-EC"/>
</dbReference>
<keyword evidence="11" id="KW-0520">NAD</keyword>
<dbReference type="InParanoid" id="A0A667ZVC9"/>
<evidence type="ECO:0000256" key="5">
    <source>
        <dbReference type="ARBA" id="ARBA00022676"/>
    </source>
</evidence>
<protein>
    <recommendedName>
        <fullName evidence="11">NAD(P)(+)--arginine ADP-ribosyltransferase</fullName>
        <ecNumber evidence="11">2.4.2.31</ecNumber>
    </recommendedName>
    <alternativeName>
        <fullName evidence="11">Mono(ADP-ribosyl)transferase</fullName>
    </alternativeName>
</protein>
<dbReference type="GO" id="GO:0003950">
    <property type="term" value="F:NAD+ poly-ADP-ribosyltransferase activity"/>
    <property type="evidence" value="ECO:0007669"/>
    <property type="project" value="TreeGrafter"/>
</dbReference>
<keyword evidence="9" id="KW-0843">Virulence</keyword>
<evidence type="ECO:0000256" key="1">
    <source>
        <dbReference type="ARBA" id="ARBA00004613"/>
    </source>
</evidence>
<reference evidence="12" key="1">
    <citation type="submission" date="2019-06" db="EMBL/GenBank/DDBJ databases">
        <authorList>
            <consortium name="Wellcome Sanger Institute Data Sharing"/>
        </authorList>
    </citation>
    <scope>NUCLEOTIDE SEQUENCE [LARGE SCALE GENOMIC DNA]</scope>
</reference>
<organism evidence="12 13">
    <name type="scientific">Myripristis murdjan</name>
    <name type="common">pinecone soldierfish</name>
    <dbReference type="NCBI Taxonomy" id="586833"/>
    <lineage>
        <taxon>Eukaryota</taxon>
        <taxon>Metazoa</taxon>
        <taxon>Chordata</taxon>
        <taxon>Craniata</taxon>
        <taxon>Vertebrata</taxon>
        <taxon>Euteleostomi</taxon>
        <taxon>Actinopterygii</taxon>
        <taxon>Neopterygii</taxon>
        <taxon>Teleostei</taxon>
        <taxon>Neoteleostei</taxon>
        <taxon>Acanthomorphata</taxon>
        <taxon>Holocentriformes</taxon>
        <taxon>Holocentridae</taxon>
        <taxon>Myripristis</taxon>
    </lineage>
</organism>
<sequence length="278" mass="31842">GHKGKAVDAAYVCIYFSFTVSSLYLQRSKTAEVSLDMAADSIDDMYHGCQSEVADMIEQFGIFEWHINPNLSIAWALSEERAAKPVDKDLREEHATVLYLHTNVKFKQIQQDFSQAAKWGRSKYSTVGFQYHYLYFHLTEATQILRQNQNSCRTTYLRTRTRLSQNVVNQEMRFGIFTLTASSKYSFVFSGNVSCFEIYTCFGAEITHYSSIKQDGQVLIPPYEVFRITDVLTKSQWCSVVYKLQSTKTPRSDLNCISTRGVMQGQTDSVRDIQQACC</sequence>
<proteinExistence type="inferred from homology"/>
<evidence type="ECO:0000313" key="13">
    <source>
        <dbReference type="Proteomes" id="UP000472263"/>
    </source>
</evidence>
<dbReference type="Ensembl" id="ENSMMDT00005043680.1">
    <property type="protein sequence ID" value="ENSMMDP00005042813.1"/>
    <property type="gene ID" value="ENSMMDG00005019719.1"/>
</dbReference>
<dbReference type="Gene3D" id="3.90.176.10">
    <property type="entry name" value="Toxin ADP-ribosyltransferase, Chain A, domain 1"/>
    <property type="match status" value="1"/>
</dbReference>
<dbReference type="EC" id="2.4.2.31" evidence="11"/>
<dbReference type="Proteomes" id="UP000472263">
    <property type="component" value="Chromosome 1"/>
</dbReference>
<comment type="similarity">
    <text evidence="2 11">Belongs to the Arg-specific ADP-ribosyltransferase family.</text>
</comment>
<dbReference type="PRINTS" id="PR00970">
    <property type="entry name" value="RIBTRNSFRASE"/>
</dbReference>
<keyword evidence="3" id="KW-0964">Secreted</keyword>
<dbReference type="InterPro" id="IPR050999">
    <property type="entry name" value="ADP-ribosyltransferase_ARG"/>
</dbReference>
<keyword evidence="7" id="KW-0548">Nucleotidyltransferase</keyword>
<comment type="catalytic activity">
    <reaction evidence="10 11">
        <text>L-arginyl-[protein] + NAD(+) = N(omega)-(ADP-D-ribosyl)-L-arginyl-[protein] + nicotinamide + H(+)</text>
        <dbReference type="Rhea" id="RHEA:19149"/>
        <dbReference type="Rhea" id="RHEA-COMP:10532"/>
        <dbReference type="Rhea" id="RHEA-COMP:15087"/>
        <dbReference type="ChEBI" id="CHEBI:15378"/>
        <dbReference type="ChEBI" id="CHEBI:17154"/>
        <dbReference type="ChEBI" id="CHEBI:29965"/>
        <dbReference type="ChEBI" id="CHEBI:57540"/>
        <dbReference type="ChEBI" id="CHEBI:142554"/>
        <dbReference type="EC" id="2.4.2.31"/>
    </reaction>
</comment>
<evidence type="ECO:0000256" key="4">
    <source>
        <dbReference type="ARBA" id="ARBA00022656"/>
    </source>
</evidence>
<evidence type="ECO:0000256" key="8">
    <source>
        <dbReference type="ARBA" id="ARBA00022857"/>
    </source>
</evidence>
<keyword evidence="4" id="KW-0800">Toxin</keyword>
<dbReference type="GO" id="GO:0005576">
    <property type="term" value="C:extracellular region"/>
    <property type="evidence" value="ECO:0007669"/>
    <property type="project" value="UniProtKB-SubCell"/>
</dbReference>
<dbReference type="GO" id="GO:0090729">
    <property type="term" value="F:toxin activity"/>
    <property type="evidence" value="ECO:0007669"/>
    <property type="project" value="UniProtKB-KW"/>
</dbReference>
<evidence type="ECO:0000256" key="11">
    <source>
        <dbReference type="RuleBase" id="RU361228"/>
    </source>
</evidence>
<evidence type="ECO:0000256" key="2">
    <source>
        <dbReference type="ARBA" id="ARBA00009558"/>
    </source>
</evidence>
<keyword evidence="8 11" id="KW-0521">NADP</keyword>
<dbReference type="PANTHER" id="PTHR10339">
    <property type="entry name" value="ADP-RIBOSYLTRANSFERASE"/>
    <property type="match status" value="1"/>
</dbReference>
<evidence type="ECO:0000256" key="7">
    <source>
        <dbReference type="ARBA" id="ARBA00022695"/>
    </source>
</evidence>